<dbReference type="AlphaFoldDB" id="A0A644XTP9"/>
<comment type="caution">
    <text evidence="2">The sequence shown here is derived from an EMBL/GenBank/DDBJ whole genome shotgun (WGS) entry which is preliminary data.</text>
</comment>
<feature type="transmembrane region" description="Helical" evidence="1">
    <location>
        <begin position="72"/>
        <end position="92"/>
    </location>
</feature>
<feature type="transmembrane region" description="Helical" evidence="1">
    <location>
        <begin position="6"/>
        <end position="25"/>
    </location>
</feature>
<sequence>MIDSVIVIGVVIVVMGILKKSVPFFETETGLLYINLIMFIGTGLLNIINGLLFSGGIPVLSAVMGYFKDGLVLGAAASGIYGIGKDATASFSRKRRMKRGERNV</sequence>
<keyword evidence="1" id="KW-0812">Transmembrane</keyword>
<evidence type="ECO:0000313" key="2">
    <source>
        <dbReference type="EMBL" id="MPM19525.1"/>
    </source>
</evidence>
<gene>
    <name evidence="2" type="ORF">SDC9_65951</name>
</gene>
<dbReference type="EMBL" id="VSSQ01003193">
    <property type="protein sequence ID" value="MPM19525.1"/>
    <property type="molecule type" value="Genomic_DNA"/>
</dbReference>
<accession>A0A644XTP9</accession>
<name>A0A644XTP9_9ZZZZ</name>
<evidence type="ECO:0008006" key="3">
    <source>
        <dbReference type="Google" id="ProtNLM"/>
    </source>
</evidence>
<protein>
    <recommendedName>
        <fullName evidence="3">Holin</fullName>
    </recommendedName>
</protein>
<evidence type="ECO:0000256" key="1">
    <source>
        <dbReference type="SAM" id="Phobius"/>
    </source>
</evidence>
<reference evidence="2" key="1">
    <citation type="submission" date="2019-08" db="EMBL/GenBank/DDBJ databases">
        <authorList>
            <person name="Kucharzyk K."/>
            <person name="Murdoch R.W."/>
            <person name="Higgins S."/>
            <person name="Loffler F."/>
        </authorList>
    </citation>
    <scope>NUCLEOTIDE SEQUENCE</scope>
</reference>
<keyword evidence="1" id="KW-1133">Transmembrane helix</keyword>
<proteinExistence type="predicted"/>
<feature type="transmembrane region" description="Helical" evidence="1">
    <location>
        <begin position="32"/>
        <end position="52"/>
    </location>
</feature>
<organism evidence="2">
    <name type="scientific">bioreactor metagenome</name>
    <dbReference type="NCBI Taxonomy" id="1076179"/>
    <lineage>
        <taxon>unclassified sequences</taxon>
        <taxon>metagenomes</taxon>
        <taxon>ecological metagenomes</taxon>
    </lineage>
</organism>
<keyword evidence="1" id="KW-0472">Membrane</keyword>